<dbReference type="InterPro" id="IPR031977">
    <property type="entry name" value="DUF4783"/>
</dbReference>
<sequence>MKNFKHFAVAFSMLLVAVLLTAGQAMAQGDAMNSVKQAMKAGSAKDLSRSFGNMVEITLDGSEATSYSSTQAEFVMKNFFSKNAPVDFSVNHNGTSDKGQLYAIGTYTSKGGSYTVLIRMKSSGDKYLIHSMNFIKD</sequence>
<dbReference type="PATRIC" id="fig|400092.3.peg.1338"/>
<evidence type="ECO:0000256" key="1">
    <source>
        <dbReference type="SAM" id="SignalP"/>
    </source>
</evidence>
<accession>A0A0E3ZFB1</accession>
<name>A0A0E3ZFB1_9BACT</name>
<dbReference type="EMBL" id="CP009621">
    <property type="protein sequence ID" value="AKD02755.1"/>
    <property type="molecule type" value="Genomic_DNA"/>
</dbReference>
<keyword evidence="3" id="KW-1185">Reference proteome</keyword>
<dbReference type="HOGENOM" id="CLU_130255_1_0_10"/>
<evidence type="ECO:0000313" key="2">
    <source>
        <dbReference type="EMBL" id="AKD02755.1"/>
    </source>
</evidence>
<feature type="signal peptide" evidence="1">
    <location>
        <begin position="1"/>
        <end position="27"/>
    </location>
</feature>
<evidence type="ECO:0000313" key="3">
    <source>
        <dbReference type="Proteomes" id="UP000033109"/>
    </source>
</evidence>
<feature type="chain" id="PRO_5002416462" description="DUF4783 domain-containing protein" evidence="1">
    <location>
        <begin position="28"/>
        <end position="137"/>
    </location>
</feature>
<keyword evidence="1" id="KW-0732">Signal</keyword>
<dbReference type="KEGG" id="pko:PKOR_06010"/>
<dbReference type="Pfam" id="PF16022">
    <property type="entry name" value="DUF4783"/>
    <property type="match status" value="1"/>
</dbReference>
<proteinExistence type="predicted"/>
<dbReference type="AlphaFoldDB" id="A0A0E3ZFB1"/>
<organism evidence="2 3">
    <name type="scientific">Pontibacter korlensis</name>
    <dbReference type="NCBI Taxonomy" id="400092"/>
    <lineage>
        <taxon>Bacteria</taxon>
        <taxon>Pseudomonadati</taxon>
        <taxon>Bacteroidota</taxon>
        <taxon>Cytophagia</taxon>
        <taxon>Cytophagales</taxon>
        <taxon>Hymenobacteraceae</taxon>
        <taxon>Pontibacter</taxon>
    </lineage>
</organism>
<protein>
    <recommendedName>
        <fullName evidence="4">DUF4783 domain-containing protein</fullName>
    </recommendedName>
</protein>
<dbReference type="Proteomes" id="UP000033109">
    <property type="component" value="Chromosome"/>
</dbReference>
<dbReference type="STRING" id="400092.PKOR_06010"/>
<dbReference type="Gene3D" id="3.10.450.50">
    <property type="match status" value="1"/>
</dbReference>
<dbReference type="RefSeq" id="WP_046309694.1">
    <property type="nucleotide sequence ID" value="NZ_CBCSCY010000001.1"/>
</dbReference>
<dbReference type="OrthoDB" id="1524766at2"/>
<reference evidence="2 3" key="1">
    <citation type="journal article" date="2015" name="Sci. Rep.">
        <title>Unraveling adaptation of Pontibacter korlensis to radiation and infertility in desert through complete genome and comparative transcriptomic analysis.</title>
        <authorList>
            <person name="Dai J."/>
            <person name="Dai W."/>
            <person name="Qiu C."/>
            <person name="Yang Z."/>
            <person name="Zhang Y."/>
            <person name="Zhou M."/>
            <person name="Zhang L."/>
            <person name="Fang C."/>
            <person name="Gao Q."/>
            <person name="Yang Q."/>
            <person name="Li X."/>
            <person name="Wang Z."/>
            <person name="Wang Z."/>
            <person name="Jia Z."/>
            <person name="Chen X."/>
        </authorList>
    </citation>
    <scope>NUCLEOTIDE SEQUENCE [LARGE SCALE GENOMIC DNA]</scope>
    <source>
        <strain evidence="2 3">X14-1T</strain>
    </source>
</reference>
<evidence type="ECO:0008006" key="4">
    <source>
        <dbReference type="Google" id="ProtNLM"/>
    </source>
</evidence>
<gene>
    <name evidence="2" type="ORF">PKOR_06010</name>
</gene>